<keyword evidence="3" id="KW-0808">Transferase</keyword>
<dbReference type="PANTHER" id="PTHR31288:SF8">
    <property type="entry name" value="O-FUCOSYLTRANSFERASE 10-RELATED"/>
    <property type="match status" value="1"/>
</dbReference>
<sequence length="744" mass="84063">MKGKTHHQNGNGNGNGNGGAGEESGSNSPSPPLSPRRRSSLSFCRRRLRSKPYSNLASGMIFRWNLRYLFVLPMLYVSGLIMCVGPFSALMGQSPPPPGSVYHSDEMFRRLWNHIQSDNSSGIQLSSVWSYRRRLKEQKPCPNSTARLLSVSSGPSGYLIVEANGGLNQQRSAICNAVAVAGLLNAILVIPSFEFNSVWRDPSKFADIYDEDHFIATLKDYVKVVRELPLDVMEIYDYNISNIPTFRVQAWATVGYYTGVVYPVLRSQGIIRISPFANRLAMNVPPQIQFLRCLANYEALKFSAPILNLGKTLVSRMAEKSSRTGGKYISIHLRFEEDMVAFSCCLYDGGEAEMSEMDSIREKGWKKKFQRTDRVISPGQNRVEGKCPLTPVEVGMMLRGMGFDNSTSIYLASGKIYQEEKHLAPLLKMFPNLHTKESLVSPDELGPFQVYSSRLAALDYTACLLSEVFVTTQGGNFPHFLMGHRRFYNGGHAKTIIPDKRKLVVLLQDKNMSWRGFKDEMEAMLAESDRKGMIVPRVKKINRKSSVYTYPLPEFWFNIHLILREYSSSLVWFLTFVLMLMKTIATDEAISSIYEPKFYSQAKGILVWDNAMAFEILSLEANKTWIIVTLPPHQHVIGYLGFLGCKSANILMEINLKLSQDGDDKLVDPTLYRKIIGKLQYLIITRSDLAYSINKLSQFLASPRTINHLNAVQRVLQYVKGSLRQVLFYSVNSKIKLEAYTDAD</sequence>
<reference evidence="9" key="2">
    <citation type="submission" date="2021-03" db="UniProtKB">
        <authorList>
            <consortium name="EnsemblPlants"/>
        </authorList>
    </citation>
    <scope>IDENTIFICATION</scope>
</reference>
<proteinExistence type="inferred from homology"/>
<dbReference type="EMBL" id="UZAU01000073">
    <property type="status" value="NOT_ANNOTATED_CDS"/>
    <property type="molecule type" value="Genomic_DNA"/>
</dbReference>
<evidence type="ECO:0000256" key="4">
    <source>
        <dbReference type="ARBA" id="ARBA00023253"/>
    </source>
</evidence>
<keyword evidence="4" id="KW-0294">Fucose metabolism</keyword>
<evidence type="ECO:0000256" key="7">
    <source>
        <dbReference type="SAM" id="MobiDB-lite"/>
    </source>
</evidence>
<feature type="compositionally biased region" description="Gly residues" evidence="7">
    <location>
        <begin position="11"/>
        <end position="22"/>
    </location>
</feature>
<dbReference type="Proteomes" id="UP000596661">
    <property type="component" value="Chromosome 1"/>
</dbReference>
<dbReference type="EnsemblPlants" id="evm.model.01.2467">
    <property type="protein sequence ID" value="cds.evm.model.01.2467"/>
    <property type="gene ID" value="evm.TU.01.2467"/>
</dbReference>
<comment type="similarity">
    <text evidence="1">Belongs to the glycosyltransferase GT106 family.</text>
</comment>
<keyword evidence="8" id="KW-0812">Transmembrane</keyword>
<feature type="region of interest" description="Disordered" evidence="7">
    <location>
        <begin position="1"/>
        <end position="40"/>
    </location>
</feature>
<dbReference type="InterPro" id="IPR019378">
    <property type="entry name" value="GDP-Fuc_O-FucTrfase"/>
</dbReference>
<dbReference type="OMA" id="GCKSANI"/>
<keyword evidence="8" id="KW-0472">Membrane</keyword>
<name>A0A803NL96_CANSA</name>
<dbReference type="Gramene" id="evm.model.01.2467">
    <property type="protein sequence ID" value="cds.evm.model.01.2467"/>
    <property type="gene ID" value="evm.TU.01.2467"/>
</dbReference>
<accession>A0A803NL96</accession>
<evidence type="ECO:0000256" key="8">
    <source>
        <dbReference type="SAM" id="Phobius"/>
    </source>
</evidence>
<dbReference type="PANTHER" id="PTHR31288">
    <property type="entry name" value="O-FUCOSYLTRANSFERASE FAMILY PROTEIN"/>
    <property type="match status" value="1"/>
</dbReference>
<protein>
    <recommendedName>
        <fullName evidence="6">O-fucosyltransferase family protein</fullName>
    </recommendedName>
</protein>
<evidence type="ECO:0000256" key="3">
    <source>
        <dbReference type="ARBA" id="ARBA00022679"/>
    </source>
</evidence>
<evidence type="ECO:0000256" key="1">
    <source>
        <dbReference type="ARBA" id="ARBA00007737"/>
    </source>
</evidence>
<dbReference type="GO" id="GO:0016757">
    <property type="term" value="F:glycosyltransferase activity"/>
    <property type="evidence" value="ECO:0007669"/>
    <property type="project" value="UniProtKB-KW"/>
</dbReference>
<dbReference type="CDD" id="cd11299">
    <property type="entry name" value="O-FucT_plant"/>
    <property type="match status" value="1"/>
</dbReference>
<dbReference type="AlphaFoldDB" id="A0A803NL96"/>
<evidence type="ECO:0000256" key="6">
    <source>
        <dbReference type="ARBA" id="ARBA00030350"/>
    </source>
</evidence>
<keyword evidence="5" id="KW-0119">Carbohydrate metabolism</keyword>
<keyword evidence="8" id="KW-1133">Transmembrane helix</keyword>
<evidence type="ECO:0000256" key="5">
    <source>
        <dbReference type="ARBA" id="ARBA00023277"/>
    </source>
</evidence>
<evidence type="ECO:0000313" key="10">
    <source>
        <dbReference type="Proteomes" id="UP000596661"/>
    </source>
</evidence>
<evidence type="ECO:0000256" key="2">
    <source>
        <dbReference type="ARBA" id="ARBA00022676"/>
    </source>
</evidence>
<dbReference type="GO" id="GO:0006004">
    <property type="term" value="P:fucose metabolic process"/>
    <property type="evidence" value="ECO:0007669"/>
    <property type="project" value="UniProtKB-KW"/>
</dbReference>
<keyword evidence="10" id="KW-1185">Reference proteome</keyword>
<organism evidence="9 10">
    <name type="scientific">Cannabis sativa</name>
    <name type="common">Hemp</name>
    <name type="synonym">Marijuana</name>
    <dbReference type="NCBI Taxonomy" id="3483"/>
    <lineage>
        <taxon>Eukaryota</taxon>
        <taxon>Viridiplantae</taxon>
        <taxon>Streptophyta</taxon>
        <taxon>Embryophyta</taxon>
        <taxon>Tracheophyta</taxon>
        <taxon>Spermatophyta</taxon>
        <taxon>Magnoliopsida</taxon>
        <taxon>eudicotyledons</taxon>
        <taxon>Gunneridae</taxon>
        <taxon>Pentapetalae</taxon>
        <taxon>rosids</taxon>
        <taxon>fabids</taxon>
        <taxon>Rosales</taxon>
        <taxon>Cannabaceae</taxon>
        <taxon>Cannabis</taxon>
    </lineage>
</organism>
<dbReference type="InterPro" id="IPR024709">
    <property type="entry name" value="FucosylTrfase_pln"/>
</dbReference>
<dbReference type="Pfam" id="PF10250">
    <property type="entry name" value="O-FucT"/>
    <property type="match status" value="1"/>
</dbReference>
<evidence type="ECO:0000313" key="9">
    <source>
        <dbReference type="EnsemblPlants" id="cds.evm.model.01.2467"/>
    </source>
</evidence>
<feature type="transmembrane region" description="Helical" evidence="8">
    <location>
        <begin position="68"/>
        <end position="91"/>
    </location>
</feature>
<reference evidence="9" key="1">
    <citation type="submission" date="2018-11" db="EMBL/GenBank/DDBJ databases">
        <authorList>
            <person name="Grassa J C."/>
        </authorList>
    </citation>
    <scope>NUCLEOTIDE SEQUENCE [LARGE SCALE GENOMIC DNA]</scope>
</reference>
<keyword evidence="2" id="KW-0328">Glycosyltransferase</keyword>